<gene>
    <name evidence="1" type="ORF">Pyn_14979</name>
</gene>
<evidence type="ECO:0000313" key="2">
    <source>
        <dbReference type="Proteomes" id="UP000250321"/>
    </source>
</evidence>
<proteinExistence type="predicted"/>
<name>A0A314YNB2_PRUYE</name>
<evidence type="ECO:0000313" key="1">
    <source>
        <dbReference type="EMBL" id="PQQ09532.1"/>
    </source>
</evidence>
<dbReference type="AlphaFoldDB" id="A0A314YNB2"/>
<reference evidence="1 2" key="1">
    <citation type="submission" date="2018-02" db="EMBL/GenBank/DDBJ databases">
        <title>Draft genome of wild Prunus yedoensis var. nudiflora.</title>
        <authorList>
            <person name="Baek S."/>
            <person name="Kim J.-H."/>
            <person name="Choi K."/>
            <person name="Kim G.-B."/>
            <person name="Cho A."/>
            <person name="Jang H."/>
            <person name="Shin C.-H."/>
            <person name="Yu H.-J."/>
            <person name="Mun J.-H."/>
        </authorList>
    </citation>
    <scope>NUCLEOTIDE SEQUENCE [LARGE SCALE GENOMIC DNA]</scope>
    <source>
        <strain evidence="2">cv. Jeju island</strain>
        <tissue evidence="1">Leaf</tissue>
    </source>
</reference>
<dbReference type="EMBL" id="PJQY01000607">
    <property type="protein sequence ID" value="PQQ09532.1"/>
    <property type="molecule type" value="Genomic_DNA"/>
</dbReference>
<keyword evidence="2" id="KW-1185">Reference proteome</keyword>
<accession>A0A314YNB2</accession>
<comment type="caution">
    <text evidence="1">The sequence shown here is derived from an EMBL/GenBank/DDBJ whole genome shotgun (WGS) entry which is preliminary data.</text>
</comment>
<organism evidence="1 2">
    <name type="scientific">Prunus yedoensis var. nudiflora</name>
    <dbReference type="NCBI Taxonomy" id="2094558"/>
    <lineage>
        <taxon>Eukaryota</taxon>
        <taxon>Viridiplantae</taxon>
        <taxon>Streptophyta</taxon>
        <taxon>Embryophyta</taxon>
        <taxon>Tracheophyta</taxon>
        <taxon>Spermatophyta</taxon>
        <taxon>Magnoliopsida</taxon>
        <taxon>eudicotyledons</taxon>
        <taxon>Gunneridae</taxon>
        <taxon>Pentapetalae</taxon>
        <taxon>rosids</taxon>
        <taxon>fabids</taxon>
        <taxon>Rosales</taxon>
        <taxon>Rosaceae</taxon>
        <taxon>Amygdaloideae</taxon>
        <taxon>Amygdaleae</taxon>
        <taxon>Prunus</taxon>
    </lineage>
</organism>
<dbReference type="OrthoDB" id="10521444at2759"/>
<dbReference type="Proteomes" id="UP000250321">
    <property type="component" value="Unassembled WGS sequence"/>
</dbReference>
<protein>
    <submittedName>
        <fullName evidence="1">Uncharacterized protein</fullName>
    </submittedName>
</protein>
<sequence length="73" mass="8298">MEGEHETMVLLAAGVSKNRRIMGTEVDEQNLTKSKPTVEQQFCEVRLRLALILVALALKCCTLEGMFHRSHRE</sequence>